<dbReference type="PANTHER" id="PTHR24006:SF796">
    <property type="entry name" value="UBL CARBOXYL-TERMINAL HYDROLASE 18-RELATED"/>
    <property type="match status" value="1"/>
</dbReference>
<dbReference type="Bgee" id="ENSSSAG00000046065">
    <property type="expression patterns" value="Expressed in semen and 25 other cell types or tissues"/>
</dbReference>
<dbReference type="GO" id="GO:0005634">
    <property type="term" value="C:nucleus"/>
    <property type="evidence" value="ECO:0007669"/>
    <property type="project" value="TreeGrafter"/>
</dbReference>
<keyword evidence="4" id="KW-0378">Hydrolase</keyword>
<feature type="domain" description="USP" evidence="2">
    <location>
        <begin position="26"/>
        <end position="328"/>
    </location>
</feature>
<dbReference type="GO" id="GO:0005829">
    <property type="term" value="C:cytosol"/>
    <property type="evidence" value="ECO:0007669"/>
    <property type="project" value="TreeGrafter"/>
</dbReference>
<dbReference type="RefSeq" id="XP_014008816.1">
    <property type="nucleotide sequence ID" value="XM_014153341.2"/>
</dbReference>
<keyword evidence="3" id="KW-1185">Reference proteome</keyword>
<dbReference type="InterPro" id="IPR038765">
    <property type="entry name" value="Papain-like_cys_pep_sf"/>
</dbReference>
<dbReference type="OrthoDB" id="292964at2759"/>
<dbReference type="AlphaFoldDB" id="A0A1S3N063"/>
<dbReference type="PaxDb" id="8030-ENSSSAP00000043352"/>
<dbReference type="CDD" id="cd02257">
    <property type="entry name" value="Peptidase_C19"/>
    <property type="match status" value="1"/>
</dbReference>
<dbReference type="InterPro" id="IPR001394">
    <property type="entry name" value="Peptidase_C19_UCH"/>
</dbReference>
<reference evidence="4" key="1">
    <citation type="submission" date="2025-08" db="UniProtKB">
        <authorList>
            <consortium name="RefSeq"/>
        </authorList>
    </citation>
    <scope>IDENTIFICATION</scope>
</reference>
<dbReference type="FunFam" id="3.90.70.10:FF:000167">
    <property type="entry name" value="Ubiquitin specific peptidase 18"/>
    <property type="match status" value="1"/>
</dbReference>
<dbReference type="PANTHER" id="PTHR24006">
    <property type="entry name" value="UBIQUITIN CARBOXYL-TERMINAL HYDROLASE"/>
    <property type="match status" value="1"/>
</dbReference>
<organism evidence="3 4">
    <name type="scientific">Salmo salar</name>
    <name type="common">Atlantic salmon</name>
    <dbReference type="NCBI Taxonomy" id="8030"/>
    <lineage>
        <taxon>Eukaryota</taxon>
        <taxon>Metazoa</taxon>
        <taxon>Chordata</taxon>
        <taxon>Craniata</taxon>
        <taxon>Vertebrata</taxon>
        <taxon>Euteleostomi</taxon>
        <taxon>Actinopterygii</taxon>
        <taxon>Neopterygii</taxon>
        <taxon>Teleostei</taxon>
        <taxon>Protacanthopterygii</taxon>
        <taxon>Salmoniformes</taxon>
        <taxon>Salmonidae</taxon>
        <taxon>Salmoninae</taxon>
        <taxon>Salmo</taxon>
    </lineage>
</organism>
<dbReference type="PROSITE" id="PS50235">
    <property type="entry name" value="USP_3"/>
    <property type="match status" value="1"/>
</dbReference>
<dbReference type="GO" id="GO:0016579">
    <property type="term" value="P:protein deubiquitination"/>
    <property type="evidence" value="ECO:0007669"/>
    <property type="project" value="InterPro"/>
</dbReference>
<gene>
    <name evidence="4" type="primary">LOC106576261</name>
</gene>
<dbReference type="InterPro" id="IPR018200">
    <property type="entry name" value="USP_CS"/>
</dbReference>
<evidence type="ECO:0000259" key="2">
    <source>
        <dbReference type="PROSITE" id="PS50235"/>
    </source>
</evidence>
<dbReference type="InterPro" id="IPR028889">
    <property type="entry name" value="USP"/>
</dbReference>
<dbReference type="GO" id="GO:0004843">
    <property type="term" value="F:cysteine-type deubiquitinase activity"/>
    <property type="evidence" value="ECO:0007669"/>
    <property type="project" value="InterPro"/>
</dbReference>
<dbReference type="GeneID" id="106576261"/>
<proteinExistence type="predicted"/>
<dbReference type="InterPro" id="IPR050164">
    <property type="entry name" value="Peptidase_C19"/>
</dbReference>
<dbReference type="STRING" id="8030.ENSSSAP00000043352"/>
<protein>
    <submittedName>
        <fullName evidence="4">Ubl carboxyl-terminal hydrolase 18</fullName>
    </submittedName>
</protein>
<evidence type="ECO:0000256" key="1">
    <source>
        <dbReference type="SAM" id="MobiDB-lite"/>
    </source>
</evidence>
<dbReference type="Gene3D" id="3.90.70.10">
    <property type="entry name" value="Cysteine proteinases"/>
    <property type="match status" value="1"/>
</dbReference>
<dbReference type="SUPFAM" id="SSF54001">
    <property type="entry name" value="Cysteine proteinases"/>
    <property type="match status" value="1"/>
</dbReference>
<evidence type="ECO:0000313" key="4">
    <source>
        <dbReference type="RefSeq" id="XP_014008816.1"/>
    </source>
</evidence>
<dbReference type="PROSITE" id="PS00973">
    <property type="entry name" value="USP_2"/>
    <property type="match status" value="1"/>
</dbReference>
<dbReference type="KEGG" id="sasa:106576261"/>
<feature type="region of interest" description="Disordered" evidence="1">
    <location>
        <begin position="332"/>
        <end position="352"/>
    </location>
</feature>
<evidence type="ECO:0000313" key="3">
    <source>
        <dbReference type="Proteomes" id="UP001652741"/>
    </source>
</evidence>
<dbReference type="Proteomes" id="UP001652741">
    <property type="component" value="Chromosome ssa17"/>
</dbReference>
<name>A0A1S3N063_SALSA</name>
<dbReference type="Pfam" id="PF00443">
    <property type="entry name" value="UCH"/>
    <property type="match status" value="1"/>
</dbReference>
<accession>A0A1S3N063</accession>
<sequence>MMAGRSFSMFIGSWSLPIRSRLQGLRGLQNYGLSCCVNALLQSFSATWELVDLLEGWNPVDKESVPLYLRKVLLAMQSDQSQPDPHKDFLHCLDRNYIRNHVQQDADEVFLSILNLIQQQMSDKALAQEIQSLYNVTVETYLQCLECTYIENGTSFLLSLPMHIRESHNSLEDCIRFFFELQELRDGDKCYCERCGEKKPSKQGFKLISLPPVLCLHLKRFRNSHGYTRKLHCQVTFPETLNISEILTAEALSESYVQSDSQYSLCAVIVHSGDAMFGHYTAYVRHKDQSWYYANDSYVRQVSWKEVQNTYGGSLREETAYMLLYRRTPEGKQQEWSTGDGAKGIKSGDWRP</sequence>